<evidence type="ECO:0000313" key="4">
    <source>
        <dbReference type="Proteomes" id="UP000001208"/>
    </source>
</evidence>
<keyword evidence="1" id="KW-1133">Transmembrane helix</keyword>
<feature type="transmembrane region" description="Helical" evidence="1">
    <location>
        <begin position="216"/>
        <end position="234"/>
    </location>
</feature>
<dbReference type="EMBL" id="CP001100">
    <property type="protein sequence ID" value="ACF14081.1"/>
    <property type="molecule type" value="Genomic_DNA"/>
</dbReference>
<feature type="transmembrane region" description="Helical" evidence="1">
    <location>
        <begin position="271"/>
        <end position="289"/>
    </location>
</feature>
<feature type="transmembrane region" description="Helical" evidence="1">
    <location>
        <begin position="150"/>
        <end position="166"/>
    </location>
</feature>
<feature type="transmembrane region" description="Helical" evidence="1">
    <location>
        <begin position="32"/>
        <end position="50"/>
    </location>
</feature>
<dbReference type="KEGG" id="cts:Ctha_1623"/>
<dbReference type="AlphaFoldDB" id="B3QSN4"/>
<dbReference type="PANTHER" id="PTHR22911">
    <property type="entry name" value="ACYL-MALONYL CONDENSING ENZYME-RELATED"/>
    <property type="match status" value="1"/>
</dbReference>
<dbReference type="InterPro" id="IPR037185">
    <property type="entry name" value="EmrE-like"/>
</dbReference>
<dbReference type="Gene3D" id="1.10.3730.20">
    <property type="match status" value="2"/>
</dbReference>
<gene>
    <name evidence="3" type="ordered locus">Ctha_1623</name>
</gene>
<dbReference type="Pfam" id="PF00892">
    <property type="entry name" value="EamA"/>
    <property type="match status" value="2"/>
</dbReference>
<dbReference type="OrthoDB" id="9783707at2"/>
<dbReference type="Proteomes" id="UP000001208">
    <property type="component" value="Chromosome"/>
</dbReference>
<feature type="transmembrane region" description="Helical" evidence="1">
    <location>
        <begin position="178"/>
        <end position="196"/>
    </location>
</feature>
<feature type="transmembrane region" description="Helical" evidence="1">
    <location>
        <begin position="97"/>
        <end position="129"/>
    </location>
</feature>
<feature type="domain" description="EamA" evidence="2">
    <location>
        <begin position="149"/>
        <end position="287"/>
    </location>
</feature>
<evidence type="ECO:0000313" key="3">
    <source>
        <dbReference type="EMBL" id="ACF14081.1"/>
    </source>
</evidence>
<accession>B3QSN4</accession>
<sequence>MWFALSLLSAVSKSASQILTKKLHALGTLELAAYSHIFSAVLILPLFFFVEIPLTGAFLYPTACSTVMNVVAILLLIQAIKISDLSYSIPFLSLTPVFVILVAFVFRGEVMSPLSASGIFLIVLGAFVIDARSLPDLARFGGARIFKDKGVLLVLSVALIYSVSSVCDKSATLASSPLAYVWLFTLARAAIFGLLLFLSRLKHGAKKSPAFERRNLLVLIFIGLIYFLEASFQMQAFEYGNVAEIIGVKRVSILFTSLSGFMIFKESFTRYKLIGAMLLVLGAVVIYVFR</sequence>
<dbReference type="SUPFAM" id="SSF103481">
    <property type="entry name" value="Multidrug resistance efflux transporter EmrE"/>
    <property type="match status" value="2"/>
</dbReference>
<keyword evidence="4" id="KW-1185">Reference proteome</keyword>
<dbReference type="eggNOG" id="COG0697">
    <property type="taxonomic scope" value="Bacteria"/>
</dbReference>
<dbReference type="InterPro" id="IPR000620">
    <property type="entry name" value="EamA_dom"/>
</dbReference>
<evidence type="ECO:0000256" key="1">
    <source>
        <dbReference type="SAM" id="Phobius"/>
    </source>
</evidence>
<dbReference type="HOGENOM" id="CLU_060016_1_0_10"/>
<dbReference type="STRING" id="517418.Ctha_1623"/>
<name>B3QSN4_CHLT3</name>
<dbReference type="RefSeq" id="WP_012500165.1">
    <property type="nucleotide sequence ID" value="NC_011026.1"/>
</dbReference>
<keyword evidence="1" id="KW-0812">Transmembrane</keyword>
<organism evidence="3 4">
    <name type="scientific">Chloroherpeton thalassium (strain ATCC 35110 / GB-78)</name>
    <dbReference type="NCBI Taxonomy" id="517418"/>
    <lineage>
        <taxon>Bacteria</taxon>
        <taxon>Pseudomonadati</taxon>
        <taxon>Chlorobiota</taxon>
        <taxon>Chlorobiia</taxon>
        <taxon>Chlorobiales</taxon>
        <taxon>Chloroherpetonaceae</taxon>
        <taxon>Chloroherpeton</taxon>
    </lineage>
</organism>
<dbReference type="GO" id="GO:0016020">
    <property type="term" value="C:membrane"/>
    <property type="evidence" value="ECO:0007669"/>
    <property type="project" value="InterPro"/>
</dbReference>
<feature type="transmembrane region" description="Helical" evidence="1">
    <location>
        <begin position="57"/>
        <end position="77"/>
    </location>
</feature>
<dbReference type="PANTHER" id="PTHR22911:SF106">
    <property type="entry name" value="INTEGRAL MEMBRANE PROTEIN"/>
    <property type="match status" value="1"/>
</dbReference>
<protein>
    <recommendedName>
        <fullName evidence="2">EamA domain-containing protein</fullName>
    </recommendedName>
</protein>
<evidence type="ECO:0000259" key="2">
    <source>
        <dbReference type="Pfam" id="PF00892"/>
    </source>
</evidence>
<reference evidence="3 4" key="1">
    <citation type="submission" date="2008-06" db="EMBL/GenBank/DDBJ databases">
        <title>Complete sequence of Chloroherpeton thalassium ATCC 35110.</title>
        <authorList>
            <consortium name="US DOE Joint Genome Institute"/>
            <person name="Lucas S."/>
            <person name="Copeland A."/>
            <person name="Lapidus A."/>
            <person name="Glavina del Rio T."/>
            <person name="Dalin E."/>
            <person name="Tice H."/>
            <person name="Bruce D."/>
            <person name="Goodwin L."/>
            <person name="Pitluck S."/>
            <person name="Schmutz J."/>
            <person name="Larimer F."/>
            <person name="Land M."/>
            <person name="Hauser L."/>
            <person name="Kyrpides N."/>
            <person name="Mikhailova N."/>
            <person name="Liu Z."/>
            <person name="Li T."/>
            <person name="Zhao F."/>
            <person name="Overmann J."/>
            <person name="Bryant D.A."/>
            <person name="Richardson P."/>
        </authorList>
    </citation>
    <scope>NUCLEOTIDE SEQUENCE [LARGE SCALE GENOMIC DNA]</scope>
    <source>
        <strain evidence="4">ATCC 35110 / GB-78</strain>
    </source>
</reference>
<feature type="domain" description="EamA" evidence="2">
    <location>
        <begin position="2"/>
        <end position="129"/>
    </location>
</feature>
<proteinExistence type="predicted"/>
<keyword evidence="1" id="KW-0472">Membrane</keyword>